<accession>A0A813DL18</accession>
<proteinExistence type="predicted"/>
<reference evidence="2" key="1">
    <citation type="submission" date="2021-02" db="EMBL/GenBank/DDBJ databases">
        <authorList>
            <person name="Dougan E. K."/>
            <person name="Rhodes N."/>
            <person name="Thang M."/>
            <person name="Chan C."/>
        </authorList>
    </citation>
    <scope>NUCLEOTIDE SEQUENCE</scope>
</reference>
<name>A0A813DL18_POLGL</name>
<gene>
    <name evidence="2" type="ORF">PGLA1383_LOCUS6414</name>
</gene>
<feature type="non-terminal residue" evidence="2">
    <location>
        <position position="70"/>
    </location>
</feature>
<comment type="caution">
    <text evidence="2">The sequence shown here is derived from an EMBL/GenBank/DDBJ whole genome shotgun (WGS) entry which is preliminary data.</text>
</comment>
<evidence type="ECO:0000313" key="3">
    <source>
        <dbReference type="Proteomes" id="UP000654075"/>
    </source>
</evidence>
<protein>
    <submittedName>
        <fullName evidence="2">Uncharacterized protein</fullName>
    </submittedName>
</protein>
<keyword evidence="1" id="KW-0812">Transmembrane</keyword>
<sequence length="70" mass="7742">VFFTANFALAWSLSMVTFALSLYERRVISIEVRGMLMLGLPMLVFAVIPLHGAVLGMDMATMLTLGPFFD</sequence>
<feature type="transmembrane region" description="Helical" evidence="1">
    <location>
        <begin position="6"/>
        <end position="23"/>
    </location>
</feature>
<evidence type="ECO:0000313" key="2">
    <source>
        <dbReference type="EMBL" id="CAE8587578.1"/>
    </source>
</evidence>
<keyword evidence="1" id="KW-0472">Membrane</keyword>
<dbReference type="EMBL" id="CAJNNV010002664">
    <property type="protein sequence ID" value="CAE8587578.1"/>
    <property type="molecule type" value="Genomic_DNA"/>
</dbReference>
<organism evidence="2 3">
    <name type="scientific">Polarella glacialis</name>
    <name type="common">Dinoflagellate</name>
    <dbReference type="NCBI Taxonomy" id="89957"/>
    <lineage>
        <taxon>Eukaryota</taxon>
        <taxon>Sar</taxon>
        <taxon>Alveolata</taxon>
        <taxon>Dinophyceae</taxon>
        <taxon>Suessiales</taxon>
        <taxon>Suessiaceae</taxon>
        <taxon>Polarella</taxon>
    </lineage>
</organism>
<keyword evidence="1" id="KW-1133">Transmembrane helix</keyword>
<dbReference type="Proteomes" id="UP000654075">
    <property type="component" value="Unassembled WGS sequence"/>
</dbReference>
<dbReference type="AlphaFoldDB" id="A0A813DL18"/>
<evidence type="ECO:0000256" key="1">
    <source>
        <dbReference type="SAM" id="Phobius"/>
    </source>
</evidence>
<keyword evidence="3" id="KW-1185">Reference proteome</keyword>
<feature type="transmembrane region" description="Helical" evidence="1">
    <location>
        <begin position="35"/>
        <end position="57"/>
    </location>
</feature>